<accession>A0A6I4MM19</accession>
<dbReference type="AlphaFoldDB" id="A0A6I4MM19"/>
<protein>
    <submittedName>
        <fullName evidence="1">Uncharacterized protein</fullName>
    </submittedName>
</protein>
<gene>
    <name evidence="1" type="ORF">F8568_044345</name>
</gene>
<name>A0A6I4MM19_9ACTN</name>
<evidence type="ECO:0000313" key="2">
    <source>
        <dbReference type="Proteomes" id="UP000462055"/>
    </source>
</evidence>
<organism evidence="1 2">
    <name type="scientific">Actinomadura physcomitrii</name>
    <dbReference type="NCBI Taxonomy" id="2650748"/>
    <lineage>
        <taxon>Bacteria</taxon>
        <taxon>Bacillati</taxon>
        <taxon>Actinomycetota</taxon>
        <taxon>Actinomycetes</taxon>
        <taxon>Streptosporangiales</taxon>
        <taxon>Thermomonosporaceae</taxon>
        <taxon>Actinomadura</taxon>
    </lineage>
</organism>
<proteinExistence type="predicted"/>
<dbReference type="RefSeq" id="WP_151600145.1">
    <property type="nucleotide sequence ID" value="NZ_WBMS02000067.1"/>
</dbReference>
<reference evidence="1" key="1">
    <citation type="submission" date="2019-12" db="EMBL/GenBank/DDBJ databases">
        <title>Actinomadura physcomitrii sp. nov., a novel actinomycete isolated from moss [Physcomitrium sphaericum (Ludw) Fuernr].</title>
        <authorList>
            <person name="Zhuang X."/>
        </authorList>
    </citation>
    <scope>NUCLEOTIDE SEQUENCE [LARGE SCALE GENOMIC DNA]</scope>
    <source>
        <strain evidence="1">LD22</strain>
    </source>
</reference>
<comment type="caution">
    <text evidence="1">The sequence shown here is derived from an EMBL/GenBank/DDBJ whole genome shotgun (WGS) entry which is preliminary data.</text>
</comment>
<dbReference type="EMBL" id="WBMS02000067">
    <property type="protein sequence ID" value="MWA07248.1"/>
    <property type="molecule type" value="Genomic_DNA"/>
</dbReference>
<keyword evidence="2" id="KW-1185">Reference proteome</keyword>
<evidence type="ECO:0000313" key="1">
    <source>
        <dbReference type="EMBL" id="MWA07248.1"/>
    </source>
</evidence>
<dbReference type="Proteomes" id="UP000462055">
    <property type="component" value="Unassembled WGS sequence"/>
</dbReference>
<sequence length="70" mass="7450">MREHDCVIDRIAFDKWAVGLFDDAGMVVRITFDGRTVRAFATGTRDGMRPSTPPPSPGGMVALAVSAAPS</sequence>